<dbReference type="EMBL" id="BARW01008277">
    <property type="protein sequence ID" value="GAI82612.1"/>
    <property type="molecule type" value="Genomic_DNA"/>
</dbReference>
<sequence length="215" mass="24847">PVDQNPIECSLNELSPINLEQVRRTPQEKLFNSLISEYHYLGYTHPVGEHLKYMAFSNGCPIACLAYGSAPWYIAVRDRFIGWSAETRRRNLHLIINNTRFLILPWIKVPHLASCLLALSRRGVSEDWQRIYNHPVYLLETFVNTERFSGTCYKADNWIYVGKTTGRGKLSKSNKPTLPEKAVYLYPLSKDFRKKLNRQDASASKTVPIQRARQC</sequence>
<proteinExistence type="predicted"/>
<comment type="caution">
    <text evidence="1">The sequence shown here is derived from an EMBL/GenBank/DDBJ whole genome shotgun (WGS) entry which is preliminary data.</text>
</comment>
<dbReference type="Pfam" id="PF14236">
    <property type="entry name" value="DruA"/>
    <property type="match status" value="1"/>
</dbReference>
<protein>
    <submittedName>
        <fullName evidence="1">Uncharacterized protein</fullName>
    </submittedName>
</protein>
<gene>
    <name evidence="1" type="ORF">S12H4_17018</name>
</gene>
<accession>X1RPE9</accession>
<dbReference type="InterPro" id="IPR025639">
    <property type="entry name" value="DruA"/>
</dbReference>
<organism evidence="1">
    <name type="scientific">marine sediment metagenome</name>
    <dbReference type="NCBI Taxonomy" id="412755"/>
    <lineage>
        <taxon>unclassified sequences</taxon>
        <taxon>metagenomes</taxon>
        <taxon>ecological metagenomes</taxon>
    </lineage>
</organism>
<name>X1RPE9_9ZZZZ</name>
<feature type="non-terminal residue" evidence="1">
    <location>
        <position position="1"/>
    </location>
</feature>
<evidence type="ECO:0000313" key="1">
    <source>
        <dbReference type="EMBL" id="GAI82612.1"/>
    </source>
</evidence>
<dbReference type="AlphaFoldDB" id="X1RPE9"/>
<reference evidence="1" key="1">
    <citation type="journal article" date="2014" name="Front. Microbiol.">
        <title>High frequency of phylogenetically diverse reductive dehalogenase-homologous genes in deep subseafloor sedimentary metagenomes.</title>
        <authorList>
            <person name="Kawai M."/>
            <person name="Futagami T."/>
            <person name="Toyoda A."/>
            <person name="Takaki Y."/>
            <person name="Nishi S."/>
            <person name="Hori S."/>
            <person name="Arai W."/>
            <person name="Tsubouchi T."/>
            <person name="Morono Y."/>
            <person name="Uchiyama I."/>
            <person name="Ito T."/>
            <person name="Fujiyama A."/>
            <person name="Inagaki F."/>
            <person name="Takami H."/>
        </authorList>
    </citation>
    <scope>NUCLEOTIDE SEQUENCE</scope>
    <source>
        <strain evidence="1">Expedition CK06-06</strain>
    </source>
</reference>